<evidence type="ECO:0000313" key="3">
    <source>
        <dbReference type="Proteomes" id="UP000199064"/>
    </source>
</evidence>
<keyword evidence="3" id="KW-1185">Reference proteome</keyword>
<dbReference type="InterPro" id="IPR011006">
    <property type="entry name" value="CheY-like_superfamily"/>
</dbReference>
<protein>
    <submittedName>
        <fullName evidence="2">Two-component response regulator, AmiR/NasT family, consists of REC and RNA-binding antiterminator (ANTAR) domains</fullName>
    </submittedName>
</protein>
<dbReference type="Gene3D" id="1.10.10.10">
    <property type="entry name" value="Winged helix-like DNA-binding domain superfamily/Winged helix DNA-binding domain"/>
    <property type="match status" value="1"/>
</dbReference>
<dbReference type="AlphaFoldDB" id="A0A1H4LYQ6"/>
<dbReference type="InterPro" id="IPR005561">
    <property type="entry name" value="ANTAR"/>
</dbReference>
<proteinExistence type="predicted"/>
<reference evidence="3" key="1">
    <citation type="submission" date="2016-10" db="EMBL/GenBank/DDBJ databases">
        <authorList>
            <person name="Varghese N."/>
            <person name="Submissions S."/>
        </authorList>
    </citation>
    <scope>NUCLEOTIDE SEQUENCE [LARGE SCALE GENOMIC DNA]</scope>
    <source>
        <strain evidence="3">ES.061</strain>
    </source>
</reference>
<dbReference type="Pfam" id="PF03861">
    <property type="entry name" value="ANTAR"/>
    <property type="match status" value="1"/>
</dbReference>
<dbReference type="Pfam" id="PF21332">
    <property type="entry name" value="AmiR_N"/>
    <property type="match status" value="1"/>
</dbReference>
<gene>
    <name evidence="2" type="ORF">SAMN05216452_3052</name>
</gene>
<sequence length="205" mass="22274">MSPTLAHTPNFVGWRALILHRPHQNVDALMAQCARIGIAAEQAWPTLEDQEAMRDFNVLLIDADMGHDEQFPWAPGLAPMPMIALIGSEAPGRIAWTIGQGADAQLLKPIGSAGLYSALVVASQGFRRRTTQTEEIALLKNQLAKRQVVAEATAILMLKHNCDAEAAYNRLRKTAMAERLSIEKAAAGIVASFDTHGRTNVTNGR</sequence>
<dbReference type="InterPro" id="IPR008327">
    <property type="entry name" value="Sig_transdc_resp-reg_antiterm"/>
</dbReference>
<dbReference type="PIRSF" id="PIRSF036382">
    <property type="entry name" value="RR_antiterm"/>
    <property type="match status" value="1"/>
</dbReference>
<dbReference type="Gene3D" id="3.40.50.2300">
    <property type="match status" value="1"/>
</dbReference>
<accession>A0A1H4LYQ6</accession>
<dbReference type="SUPFAM" id="SSF52172">
    <property type="entry name" value="CheY-like"/>
    <property type="match status" value="1"/>
</dbReference>
<dbReference type="RefSeq" id="WP_090329353.1">
    <property type="nucleotide sequence ID" value="NZ_FNSL01000001.1"/>
</dbReference>
<evidence type="ECO:0000313" key="2">
    <source>
        <dbReference type="EMBL" id="SEB75614.1"/>
    </source>
</evidence>
<organism evidence="2 3">
    <name type="scientific">Nitratireductor aquibiodomus</name>
    <dbReference type="NCBI Taxonomy" id="204799"/>
    <lineage>
        <taxon>Bacteria</taxon>
        <taxon>Pseudomonadati</taxon>
        <taxon>Pseudomonadota</taxon>
        <taxon>Alphaproteobacteria</taxon>
        <taxon>Hyphomicrobiales</taxon>
        <taxon>Phyllobacteriaceae</taxon>
        <taxon>Nitratireductor</taxon>
    </lineage>
</organism>
<dbReference type="PROSITE" id="PS50921">
    <property type="entry name" value="ANTAR"/>
    <property type="match status" value="1"/>
</dbReference>
<name>A0A1H4LYQ6_9HYPH</name>
<feature type="domain" description="ANTAR" evidence="1">
    <location>
        <begin position="129"/>
        <end position="190"/>
    </location>
</feature>
<dbReference type="SMART" id="SM01012">
    <property type="entry name" value="ANTAR"/>
    <property type="match status" value="1"/>
</dbReference>
<evidence type="ECO:0000259" key="1">
    <source>
        <dbReference type="PROSITE" id="PS50921"/>
    </source>
</evidence>
<dbReference type="Proteomes" id="UP000199064">
    <property type="component" value="Unassembled WGS sequence"/>
</dbReference>
<dbReference type="InterPro" id="IPR036388">
    <property type="entry name" value="WH-like_DNA-bd_sf"/>
</dbReference>
<dbReference type="InterPro" id="IPR049021">
    <property type="entry name" value="AmiR_N"/>
</dbReference>
<dbReference type="EMBL" id="FNSL01000001">
    <property type="protein sequence ID" value="SEB75614.1"/>
    <property type="molecule type" value="Genomic_DNA"/>
</dbReference>
<dbReference type="GO" id="GO:0003723">
    <property type="term" value="F:RNA binding"/>
    <property type="evidence" value="ECO:0007669"/>
    <property type="project" value="InterPro"/>
</dbReference>